<accession>A0ABQ9I278</accession>
<evidence type="ECO:0000313" key="2">
    <source>
        <dbReference type="Proteomes" id="UP001159363"/>
    </source>
</evidence>
<sequence>MQVRRASEPGVDELMSLRVESLGDCATLSDTLEEKRESLEVTSGRNICDCEHQSSEECDWKARLLDWMHNYWEGGIVERLACSPPAKATRITPYFRMWDSCRTMPLVGGFSRNLPFPPPLHPGAAPYSPQSHVSALKTSMFRAVQISCFSLTHYWGKGSHDPGDGRRPAWGISFFPSSNHDLGSRAYRESSVVHYGACITRRLSPRSQLAASLAHALTTTMRRSSLFFLRLCVRRYYTAAAGGLIRHYRSAVRAVMCAHERTEAGQQVEQSVCHPFLAICSRRACTCCYVPSSCPWLVAVAPFTEDEQGRPALNSNGATVFCVDLGSYLVSSFEPRGCNRALVTRDVFVRGCSNVVARPLASQRELGSIPGGVAPRFSRVAIVPDGAVGRWDLPFSLPFHSGAALYSTRFNLIGFQDLYVKSRSNLFTLSIAINN</sequence>
<name>A0ABQ9I278_9NEOP</name>
<dbReference type="EMBL" id="JARBHB010000003">
    <property type="protein sequence ID" value="KAJ8890719.1"/>
    <property type="molecule type" value="Genomic_DNA"/>
</dbReference>
<comment type="caution">
    <text evidence="1">The sequence shown here is derived from an EMBL/GenBank/DDBJ whole genome shotgun (WGS) entry which is preliminary data.</text>
</comment>
<organism evidence="1 2">
    <name type="scientific">Dryococelus australis</name>
    <dbReference type="NCBI Taxonomy" id="614101"/>
    <lineage>
        <taxon>Eukaryota</taxon>
        <taxon>Metazoa</taxon>
        <taxon>Ecdysozoa</taxon>
        <taxon>Arthropoda</taxon>
        <taxon>Hexapoda</taxon>
        <taxon>Insecta</taxon>
        <taxon>Pterygota</taxon>
        <taxon>Neoptera</taxon>
        <taxon>Polyneoptera</taxon>
        <taxon>Phasmatodea</taxon>
        <taxon>Verophasmatodea</taxon>
        <taxon>Anareolatae</taxon>
        <taxon>Phasmatidae</taxon>
        <taxon>Eurycanthinae</taxon>
        <taxon>Dryococelus</taxon>
    </lineage>
</organism>
<keyword evidence="2" id="KW-1185">Reference proteome</keyword>
<dbReference type="Proteomes" id="UP001159363">
    <property type="component" value="Chromosome 3"/>
</dbReference>
<gene>
    <name evidence="1" type="ORF">PR048_010228</name>
</gene>
<reference evidence="1 2" key="1">
    <citation type="submission" date="2023-02" db="EMBL/GenBank/DDBJ databases">
        <title>LHISI_Scaffold_Assembly.</title>
        <authorList>
            <person name="Stuart O.P."/>
            <person name="Cleave R."/>
            <person name="Magrath M.J.L."/>
            <person name="Mikheyev A.S."/>
        </authorList>
    </citation>
    <scope>NUCLEOTIDE SEQUENCE [LARGE SCALE GENOMIC DNA]</scope>
    <source>
        <strain evidence="1">Daus_M_001</strain>
        <tissue evidence="1">Leg muscle</tissue>
    </source>
</reference>
<evidence type="ECO:0000313" key="1">
    <source>
        <dbReference type="EMBL" id="KAJ8890719.1"/>
    </source>
</evidence>
<protein>
    <submittedName>
        <fullName evidence="1">Uncharacterized protein</fullName>
    </submittedName>
</protein>
<proteinExistence type="predicted"/>